<evidence type="ECO:0000313" key="3">
    <source>
        <dbReference type="Proteomes" id="UP001582793"/>
    </source>
</evidence>
<organism evidence="2 3">
    <name type="scientific">Polymorphospora lycopeni</name>
    <dbReference type="NCBI Taxonomy" id="3140240"/>
    <lineage>
        <taxon>Bacteria</taxon>
        <taxon>Bacillati</taxon>
        <taxon>Actinomycetota</taxon>
        <taxon>Actinomycetes</taxon>
        <taxon>Micromonosporales</taxon>
        <taxon>Micromonosporaceae</taxon>
        <taxon>Polymorphospora</taxon>
    </lineage>
</organism>
<name>A0ABV5CPC0_9ACTN</name>
<proteinExistence type="predicted"/>
<dbReference type="RefSeq" id="WP_375734127.1">
    <property type="nucleotide sequence ID" value="NZ_JBCGDC010000026.1"/>
</dbReference>
<reference evidence="2 3" key="1">
    <citation type="submission" date="2024-04" db="EMBL/GenBank/DDBJ databases">
        <title>Polymorphospora sp. isolated from Baiyangdian Lake in Xiong'an New Area.</title>
        <authorList>
            <person name="Zhang X."/>
            <person name="Liu J."/>
        </authorList>
    </citation>
    <scope>NUCLEOTIDE SEQUENCE [LARGE SCALE GENOMIC DNA]</scope>
    <source>
        <strain evidence="2 3">2-325</strain>
    </source>
</reference>
<keyword evidence="3" id="KW-1185">Reference proteome</keyword>
<evidence type="ECO:0000256" key="1">
    <source>
        <dbReference type="SAM" id="MobiDB-lite"/>
    </source>
</evidence>
<dbReference type="EMBL" id="JBCGDC010000026">
    <property type="protein sequence ID" value="MFB6393767.1"/>
    <property type="molecule type" value="Genomic_DNA"/>
</dbReference>
<sequence length="67" mass="6887">MNRTDVRLDGAPGLPAGREAVVGSAGRWRRRQRPAEPTTAARPAGRPGARRWSARPAVGGAANGASG</sequence>
<feature type="region of interest" description="Disordered" evidence="1">
    <location>
        <begin position="1"/>
        <end position="67"/>
    </location>
</feature>
<feature type="compositionally biased region" description="Low complexity" evidence="1">
    <location>
        <begin position="35"/>
        <end position="47"/>
    </location>
</feature>
<gene>
    <name evidence="2" type="ORF">AAFH96_11685</name>
</gene>
<protein>
    <submittedName>
        <fullName evidence="2">Uncharacterized protein</fullName>
    </submittedName>
</protein>
<comment type="caution">
    <text evidence="2">The sequence shown here is derived from an EMBL/GenBank/DDBJ whole genome shotgun (WGS) entry which is preliminary data.</text>
</comment>
<dbReference type="Proteomes" id="UP001582793">
    <property type="component" value="Unassembled WGS sequence"/>
</dbReference>
<evidence type="ECO:0000313" key="2">
    <source>
        <dbReference type="EMBL" id="MFB6393767.1"/>
    </source>
</evidence>
<accession>A0ABV5CPC0</accession>